<organism evidence="1 2">
    <name type="scientific">Glarea lozoyensis (strain ATCC 74030 / MF5533)</name>
    <dbReference type="NCBI Taxonomy" id="1104152"/>
    <lineage>
        <taxon>Eukaryota</taxon>
        <taxon>Fungi</taxon>
        <taxon>Dikarya</taxon>
        <taxon>Ascomycota</taxon>
        <taxon>Pezizomycotina</taxon>
        <taxon>Leotiomycetes</taxon>
        <taxon>Helotiales</taxon>
        <taxon>Helotiaceae</taxon>
        <taxon>Glarea</taxon>
    </lineage>
</organism>
<accession>H0EDP0</accession>
<name>H0EDP0_GLAL7</name>
<gene>
    <name evidence="1" type="ORF">M7I_0495</name>
</gene>
<sequence length="74" mass="8377">MLSDDKEYLKIMYIILFWICWNLESAAEVYLGRNKNVAPGSWLERGLLDGEAAFMSKEEVGGGDGGWEEEGWCV</sequence>
<dbReference type="AlphaFoldDB" id="H0EDP0"/>
<evidence type="ECO:0000313" key="1">
    <source>
        <dbReference type="EMBL" id="EHL03280.1"/>
    </source>
</evidence>
<keyword evidence="2" id="KW-1185">Reference proteome</keyword>
<protein>
    <submittedName>
        <fullName evidence="1">Uncharacterized protein</fullName>
    </submittedName>
</protein>
<dbReference type="OrthoDB" id="10448315at2759"/>
<dbReference type="EMBL" id="AGUE01000010">
    <property type="protein sequence ID" value="EHL03280.1"/>
    <property type="molecule type" value="Genomic_DNA"/>
</dbReference>
<dbReference type="HOGENOM" id="CLU_2688046_0_0_1"/>
<comment type="caution">
    <text evidence="1">The sequence shown here is derived from an EMBL/GenBank/DDBJ whole genome shotgun (WGS) entry which is preliminary data.</text>
</comment>
<dbReference type="Proteomes" id="UP000005446">
    <property type="component" value="Unassembled WGS sequence"/>
</dbReference>
<evidence type="ECO:0000313" key="2">
    <source>
        <dbReference type="Proteomes" id="UP000005446"/>
    </source>
</evidence>
<dbReference type="InParanoid" id="H0EDP0"/>
<proteinExistence type="predicted"/>
<reference evidence="1 2" key="1">
    <citation type="journal article" date="2012" name="Eukaryot. Cell">
        <title>Genome sequence of the fungus Glarea lozoyensis: the first genome sequence of a species from the Helotiaceae family.</title>
        <authorList>
            <person name="Youssar L."/>
            <person name="Gruening B.A."/>
            <person name="Erxleben A."/>
            <person name="Guenther S."/>
            <person name="Huettel W."/>
        </authorList>
    </citation>
    <scope>NUCLEOTIDE SEQUENCE [LARGE SCALE GENOMIC DNA]</scope>
    <source>
        <strain evidence="2">ATCC 74030 / MF5533</strain>
    </source>
</reference>